<dbReference type="EMBL" id="PDEA01000001">
    <property type="protein sequence ID" value="PEH89707.1"/>
    <property type="molecule type" value="Genomic_DNA"/>
</dbReference>
<organism evidence="1 2">
    <name type="scientific">Comamonas terrigena</name>
    <dbReference type="NCBI Taxonomy" id="32013"/>
    <lineage>
        <taxon>Bacteria</taxon>
        <taxon>Pseudomonadati</taxon>
        <taxon>Pseudomonadota</taxon>
        <taxon>Betaproteobacteria</taxon>
        <taxon>Burkholderiales</taxon>
        <taxon>Comamonadaceae</taxon>
        <taxon>Comamonas</taxon>
    </lineage>
</organism>
<evidence type="ECO:0008006" key="3">
    <source>
        <dbReference type="Google" id="ProtNLM"/>
    </source>
</evidence>
<reference evidence="2" key="1">
    <citation type="submission" date="2017-09" db="EMBL/GenBank/DDBJ databases">
        <title>FDA dAtabase for Regulatory Grade micrObial Sequences (FDA-ARGOS): Supporting development and validation of Infectious Disease Dx tests.</title>
        <authorList>
            <person name="Minogue T."/>
            <person name="Wolcott M."/>
            <person name="Wasieloski L."/>
            <person name="Aguilar W."/>
            <person name="Moore D."/>
            <person name="Tallon L."/>
            <person name="Sadzewicz L."/>
            <person name="Ott S."/>
            <person name="Zhao X."/>
            <person name="Nagaraj S."/>
            <person name="Vavikolanu K."/>
            <person name="Aluvathingal J."/>
            <person name="Nadendla S."/>
            <person name="Sichtig H."/>
        </authorList>
    </citation>
    <scope>NUCLEOTIDE SEQUENCE [LARGE SCALE GENOMIC DNA]</scope>
    <source>
        <strain evidence="2">FDAARGOS_394</strain>
    </source>
</reference>
<dbReference type="GeneID" id="80801901"/>
<comment type="caution">
    <text evidence="1">The sequence shown here is derived from an EMBL/GenBank/DDBJ whole genome shotgun (WGS) entry which is preliminary data.</text>
</comment>
<name>A0A2A7UWU3_COMTR</name>
<protein>
    <recommendedName>
        <fullName evidence="3">DUF4157 domain-containing protein</fullName>
    </recommendedName>
</protein>
<dbReference type="OrthoDB" id="8794521at2"/>
<evidence type="ECO:0000313" key="1">
    <source>
        <dbReference type="EMBL" id="PEH89707.1"/>
    </source>
</evidence>
<keyword evidence="2" id="KW-1185">Reference proteome</keyword>
<dbReference type="RefSeq" id="WP_066532818.1">
    <property type="nucleotide sequence ID" value="NZ_PDEA01000001.1"/>
</dbReference>
<evidence type="ECO:0000313" key="2">
    <source>
        <dbReference type="Proteomes" id="UP000220246"/>
    </source>
</evidence>
<proteinExistence type="predicted"/>
<dbReference type="STRING" id="1219032.GCA_001515545_00330"/>
<sequence length="175" mass="19644">MLWRRLLPAEQGFVLQHFGAQQGGWLAQQVRLGLRRVGDTRRALCLNGGWLSFPRACYGGASLQAPLRLDHAAVAGLFAHELLHQLQRSQGLPVTRQAVALHARQLLPGWLGGRDPYAYRAGHSARERLRQFWQAQVEQQAQMWQDHVQALVAGRPDPAWAGVARAVQAGRLRRR</sequence>
<gene>
    <name evidence="1" type="ORF">CRM82_14855</name>
</gene>
<dbReference type="Proteomes" id="UP000220246">
    <property type="component" value="Unassembled WGS sequence"/>
</dbReference>
<dbReference type="AlphaFoldDB" id="A0A2A7UWU3"/>
<accession>A0A2A7UWU3</accession>